<dbReference type="Proteomes" id="UP000002931">
    <property type="component" value="Unassembled WGS sequence"/>
</dbReference>
<dbReference type="AlphaFoldDB" id="A3VGD2"/>
<keyword evidence="1" id="KW-0472">Membrane</keyword>
<feature type="chain" id="PRO_5002660370" description="Ferrochelatase" evidence="2">
    <location>
        <begin position="30"/>
        <end position="77"/>
    </location>
</feature>
<accession>A3VGD2</accession>
<sequence length="77" mass="7768">MSEGQLEIEMKKVMLVAAVAALAATAAQAGTLIDPIVEPEIIVEQSSSSSNAGIIVPLIFLALVGVGVFCAVVATPC</sequence>
<name>A3VGD2_9RHOB</name>
<keyword evidence="4" id="KW-1185">Reference proteome</keyword>
<keyword evidence="1" id="KW-0812">Transmembrane</keyword>
<dbReference type="STRING" id="314271.RB2654_13665"/>
<dbReference type="HOGENOM" id="CLU_198255_1_0_5"/>
<feature type="transmembrane region" description="Helical" evidence="1">
    <location>
        <begin position="53"/>
        <end position="74"/>
    </location>
</feature>
<protein>
    <recommendedName>
        <fullName evidence="5">Ferrochelatase</fullName>
    </recommendedName>
</protein>
<evidence type="ECO:0000256" key="1">
    <source>
        <dbReference type="SAM" id="Phobius"/>
    </source>
</evidence>
<keyword evidence="2" id="KW-0732">Signal</keyword>
<keyword evidence="1" id="KW-1133">Transmembrane helix</keyword>
<proteinExistence type="predicted"/>
<gene>
    <name evidence="3" type="ORF">RB2654_13665</name>
</gene>
<feature type="signal peptide" evidence="2">
    <location>
        <begin position="1"/>
        <end position="29"/>
    </location>
</feature>
<evidence type="ECO:0000313" key="3">
    <source>
        <dbReference type="EMBL" id="EAQ12337.1"/>
    </source>
</evidence>
<evidence type="ECO:0000313" key="4">
    <source>
        <dbReference type="Proteomes" id="UP000002931"/>
    </source>
</evidence>
<evidence type="ECO:0000256" key="2">
    <source>
        <dbReference type="SAM" id="SignalP"/>
    </source>
</evidence>
<organism evidence="3 4">
    <name type="scientific">Maritimibacter alkaliphilus HTCC2654</name>
    <dbReference type="NCBI Taxonomy" id="314271"/>
    <lineage>
        <taxon>Bacteria</taxon>
        <taxon>Pseudomonadati</taxon>
        <taxon>Pseudomonadota</taxon>
        <taxon>Alphaproteobacteria</taxon>
        <taxon>Rhodobacterales</taxon>
        <taxon>Roseobacteraceae</taxon>
        <taxon>Maritimibacter</taxon>
    </lineage>
</organism>
<dbReference type="EMBL" id="AAMT01000008">
    <property type="protein sequence ID" value="EAQ12337.1"/>
    <property type="molecule type" value="Genomic_DNA"/>
</dbReference>
<reference evidence="3 4" key="1">
    <citation type="journal article" date="2010" name="J. Bacteriol.">
        <title>Genome sequences of Pelagibaca bermudensis HTCC2601T and Maritimibacter alkaliphilus HTCC2654T, the type strains of two marine Roseobacter genera.</title>
        <authorList>
            <person name="Thrash J.C."/>
            <person name="Cho J.C."/>
            <person name="Ferriera S."/>
            <person name="Johnson J."/>
            <person name="Vergin K.L."/>
            <person name="Giovannoni S.J."/>
        </authorList>
    </citation>
    <scope>NUCLEOTIDE SEQUENCE [LARGE SCALE GENOMIC DNA]</scope>
    <source>
        <strain evidence="3 4">HTCC2654</strain>
    </source>
</reference>
<comment type="caution">
    <text evidence="3">The sequence shown here is derived from an EMBL/GenBank/DDBJ whole genome shotgun (WGS) entry which is preliminary data.</text>
</comment>
<evidence type="ECO:0008006" key="5">
    <source>
        <dbReference type="Google" id="ProtNLM"/>
    </source>
</evidence>